<keyword evidence="2" id="KW-0479">Metal-binding</keyword>
<reference evidence="5 6" key="1">
    <citation type="submission" date="2018-01" db="EMBL/GenBank/DDBJ databases">
        <title>Deinococcus koreensis sp. nov., a radiation-resistant bacterium isolated from river water.</title>
        <authorList>
            <person name="Choi A."/>
        </authorList>
    </citation>
    <scope>NUCLEOTIDE SEQUENCE [LARGE SCALE GENOMIC DNA]</scope>
    <source>
        <strain evidence="5 6">SJW1-2</strain>
    </source>
</reference>
<dbReference type="InterPro" id="IPR006047">
    <property type="entry name" value="GH13_cat_dom"/>
</dbReference>
<sequence>MKFKEIVIYSGPTDRINAPPTGQNLANPLAFQGGSYNTLLEVLSSIRALGACSVHVSCPFAPAEPRWDVWTGLQNPAAHGFWPKNFRELNHRFGSQSELRRFIRSCQAAEMKVIGEMTFHFGPGASFPEGWATPREDWCMGVLPRLNLRNPEVRAYVLQTVDWFADMGFWGIRLDTAFELPSEFLGAVIATAQRRGLFLIGEVFDGDPTLVQGLLKGVHWTDYPMNFSMFEVLAGKGSVEQLHALLAHPYSREQSLATFVDNHDVASFVRECVRRSSDPGNAIKYARARMLMALSLIMVVRGVPTIYYLDSWALNLEGMADPLGSNRLPAPWGQRPILETAIARLSTLRHTRPELAHGTYRELWLPGPRNVWAFAKIGLQSTVVLLNNEDEAVDLTDLGGIDAQGLLPDGTIHCLLRPGKSFVIEGGRISGVLAPRSVYLLGN</sequence>
<evidence type="ECO:0000259" key="4">
    <source>
        <dbReference type="SMART" id="SM00642"/>
    </source>
</evidence>
<protein>
    <recommendedName>
        <fullName evidence="4">Glycosyl hydrolase family 13 catalytic domain-containing protein</fullName>
    </recommendedName>
</protein>
<evidence type="ECO:0000313" key="5">
    <source>
        <dbReference type="EMBL" id="PNY79672.1"/>
    </source>
</evidence>
<evidence type="ECO:0000256" key="3">
    <source>
        <dbReference type="ARBA" id="ARBA00022729"/>
    </source>
</evidence>
<comment type="caution">
    <text evidence="5">The sequence shown here is derived from an EMBL/GenBank/DDBJ whole genome shotgun (WGS) entry which is preliminary data.</text>
</comment>
<dbReference type="Gene3D" id="3.20.20.80">
    <property type="entry name" value="Glycosidases"/>
    <property type="match status" value="1"/>
</dbReference>
<dbReference type="OrthoDB" id="9805159at2"/>
<accession>A0A2K3UT04</accession>
<dbReference type="Proteomes" id="UP000236379">
    <property type="component" value="Unassembled WGS sequence"/>
</dbReference>
<comment type="cofactor">
    <cofactor evidence="1">
        <name>Ca(2+)</name>
        <dbReference type="ChEBI" id="CHEBI:29108"/>
    </cofactor>
</comment>
<keyword evidence="6" id="KW-1185">Reference proteome</keyword>
<dbReference type="PANTHER" id="PTHR10357:SF215">
    <property type="entry name" value="ALPHA-AMYLASE 1"/>
    <property type="match status" value="1"/>
</dbReference>
<keyword evidence="3" id="KW-0732">Signal</keyword>
<proteinExistence type="predicted"/>
<dbReference type="PANTHER" id="PTHR10357">
    <property type="entry name" value="ALPHA-AMYLASE FAMILY MEMBER"/>
    <property type="match status" value="1"/>
</dbReference>
<dbReference type="GO" id="GO:0046872">
    <property type="term" value="F:metal ion binding"/>
    <property type="evidence" value="ECO:0007669"/>
    <property type="project" value="UniProtKB-KW"/>
</dbReference>
<organism evidence="5 6">
    <name type="scientific">Deinococcus koreensis</name>
    <dbReference type="NCBI Taxonomy" id="2054903"/>
    <lineage>
        <taxon>Bacteria</taxon>
        <taxon>Thermotogati</taxon>
        <taxon>Deinococcota</taxon>
        <taxon>Deinococci</taxon>
        <taxon>Deinococcales</taxon>
        <taxon>Deinococcaceae</taxon>
        <taxon>Deinococcus</taxon>
    </lineage>
</organism>
<gene>
    <name evidence="5" type="ORF">CVO96_17050</name>
</gene>
<evidence type="ECO:0000256" key="1">
    <source>
        <dbReference type="ARBA" id="ARBA00001913"/>
    </source>
</evidence>
<feature type="domain" description="Glycosyl hydrolase family 13 catalytic" evidence="4">
    <location>
        <begin position="5"/>
        <end position="349"/>
    </location>
</feature>
<dbReference type="InterPro" id="IPR017853">
    <property type="entry name" value="GH"/>
</dbReference>
<dbReference type="SMART" id="SM00642">
    <property type="entry name" value="Aamy"/>
    <property type="match status" value="1"/>
</dbReference>
<dbReference type="RefSeq" id="WP_103313656.1">
    <property type="nucleotide sequence ID" value="NZ_PPPD01000002.1"/>
</dbReference>
<name>A0A2K3UT04_9DEIO</name>
<dbReference type="GO" id="GO:0005975">
    <property type="term" value="P:carbohydrate metabolic process"/>
    <property type="evidence" value="ECO:0007669"/>
    <property type="project" value="InterPro"/>
</dbReference>
<dbReference type="EMBL" id="PPPD01000002">
    <property type="protein sequence ID" value="PNY79672.1"/>
    <property type="molecule type" value="Genomic_DNA"/>
</dbReference>
<evidence type="ECO:0000313" key="6">
    <source>
        <dbReference type="Proteomes" id="UP000236379"/>
    </source>
</evidence>
<evidence type="ECO:0000256" key="2">
    <source>
        <dbReference type="ARBA" id="ARBA00022723"/>
    </source>
</evidence>
<dbReference type="SUPFAM" id="SSF51445">
    <property type="entry name" value="(Trans)glycosidases"/>
    <property type="match status" value="1"/>
</dbReference>
<dbReference type="AlphaFoldDB" id="A0A2K3UT04"/>